<sequence length="76" mass="8938">MGSRMKCGGIFTPEQIDELREELKRGDRPDESTDEREDRAIEILNRRNVERVDSDVRVRAMRSRVRSSSETRYSAH</sequence>
<accession>A0ABV3X009</accession>
<comment type="caution">
    <text evidence="1">The sequence shown here is derived from an EMBL/GenBank/DDBJ whole genome shotgun (WGS) entry which is preliminary data.</text>
</comment>
<protein>
    <submittedName>
        <fullName evidence="1">Uncharacterized protein</fullName>
    </submittedName>
</protein>
<name>A0ABV3X009_9HYPH</name>
<evidence type="ECO:0000313" key="2">
    <source>
        <dbReference type="Proteomes" id="UP001559025"/>
    </source>
</evidence>
<dbReference type="Proteomes" id="UP001559025">
    <property type="component" value="Unassembled WGS sequence"/>
</dbReference>
<keyword evidence="2" id="KW-1185">Reference proteome</keyword>
<dbReference type="RefSeq" id="WP_173190786.1">
    <property type="nucleotide sequence ID" value="NZ_JABETK010000002.1"/>
</dbReference>
<gene>
    <name evidence="1" type="ORF">V1479_23010</name>
</gene>
<dbReference type="EMBL" id="JAZHFV010000010">
    <property type="protein sequence ID" value="MEX4010194.1"/>
    <property type="molecule type" value="Genomic_DNA"/>
</dbReference>
<evidence type="ECO:0000313" key="1">
    <source>
        <dbReference type="EMBL" id="MEX4010194.1"/>
    </source>
</evidence>
<proteinExistence type="predicted"/>
<organism evidence="1 2">
    <name type="scientific">Neoaquamicrobium sediminum</name>
    <dbReference type="NCBI Taxonomy" id="1849104"/>
    <lineage>
        <taxon>Bacteria</taxon>
        <taxon>Pseudomonadati</taxon>
        <taxon>Pseudomonadota</taxon>
        <taxon>Alphaproteobacteria</taxon>
        <taxon>Hyphomicrobiales</taxon>
        <taxon>Phyllobacteriaceae</taxon>
        <taxon>Neoaquamicrobium</taxon>
    </lineage>
</organism>
<reference evidence="1 2" key="1">
    <citation type="submission" date="2024-01" db="EMBL/GenBank/DDBJ databases">
        <title>New evidence supports the origin of RcGTA from prophage.</title>
        <authorList>
            <person name="Xu Y."/>
            <person name="Liu B."/>
            <person name="Chen F."/>
        </authorList>
    </citation>
    <scope>NUCLEOTIDE SEQUENCE [LARGE SCALE GENOMIC DNA]</scope>
    <source>
        <strain evidence="1 2">CBW1107-2</strain>
    </source>
</reference>